<dbReference type="AlphaFoldDB" id="A0A814FN42"/>
<dbReference type="SUPFAM" id="SSF57924">
    <property type="entry name" value="Inhibitor of apoptosis (IAP) repeat"/>
    <property type="match status" value="3"/>
</dbReference>
<sequence>MHLILNSFIIGIALIPLIFSTPVSLGNDFYLPTLENVESHIDNLWANFKKGYGIVHNTTTEELHRFKIFAYHVQMIIKHNLEHDLGLHTYRLGINKYATLTNEEFRQKYNGYRRQQNSRSQFSDIRRLHISASPYTTLPVSIDWRDHGLVTPVKDQGQCGSCWAFSTTGALEGYHARSSGKLVSLSEQQLVDCSTNWGNNGCNGGLMDNAFKYVHDNKGIDDEKTYPYAGKDESACKFRRKSVAATCDGFVDILEGNETALQEALALNGPVSVAIDASQESFQFYVSGVYSDDKCSSENLDHGVLAVGYGVANDPVKGQQEYYIVKNSWSAAWGDKGYIKIARNKKNMCGISSAASYPIVKDQLVITSFKKDEKNKKVIYPVFYGKKSAGLATCYLYLCIGRLLFTCQQITRCLPHQNLPKKMAVGIHRMKHSISSNSTNRTASRLTRRVKPDLWRLATFRQWRTNTQSNVSPAVLAKVGFSYTGKGDKVQCDACGLEIDNWKTGMDPKQEHINRRPDCPFVLDQHEIFSKNDQSVSIIKSPIARTHVTNSDMRSYRDHGGGDIGDMNKKGVENPFVFSLSTETMDKARTYTLSNWPSITPSAQEMTYAGWWYTNIADRVICIHCDAMFHNWNETDRPYEIHRLKSPQCFFVRSNEQKGTNNQRQVPVPIPATNDVPNSQTIVGAVHAEYAAVFRRHQTFENWPATEQTALPSIESFVDAGFFYTGDNTVVRCFYCNGALRNWQASDDPKIEHARWFPQCAYIRQFIGENLYQAIQRKNRELRAQQNLQDSNTSETSQYSPWTNDEIDRMVKARLDLPVVEKLRQEGYSMAIIRKVYEMQLRFKKDDFKSDVDLRVACLILDKQVKLINGNENNILIPQNWLKKYIEEQARGIEFRQSDTKQTSPVQKTEPPKNITTAAPGPRLMSKTEEPTPCLLCLNTERQVACLPCGHLTS</sequence>
<feature type="region of interest" description="Disordered" evidence="6">
    <location>
        <begin position="894"/>
        <end position="927"/>
    </location>
</feature>
<evidence type="ECO:0000256" key="1">
    <source>
        <dbReference type="ARBA" id="ARBA00008455"/>
    </source>
</evidence>
<dbReference type="EMBL" id="CAJNOT010000456">
    <property type="protein sequence ID" value="CAF0987891.1"/>
    <property type="molecule type" value="Genomic_DNA"/>
</dbReference>
<dbReference type="SUPFAM" id="SSF54001">
    <property type="entry name" value="Cysteine proteinases"/>
    <property type="match status" value="1"/>
</dbReference>
<protein>
    <submittedName>
        <fullName evidence="10">Uncharacterized protein</fullName>
    </submittedName>
</protein>
<gene>
    <name evidence="10" type="ORF">ZHD862_LOCUS11859</name>
</gene>
<dbReference type="PANTHER" id="PTHR10044:SF139">
    <property type="entry name" value="DEATH-ASSOCIATED INHIBITOR OF APOPTOSIS 2"/>
    <property type="match status" value="1"/>
</dbReference>
<dbReference type="InterPro" id="IPR001370">
    <property type="entry name" value="BIR_rpt"/>
</dbReference>
<dbReference type="InterPro" id="IPR025660">
    <property type="entry name" value="Pept_his_AS"/>
</dbReference>
<dbReference type="Pfam" id="PF08246">
    <property type="entry name" value="Inhibitor_I29"/>
    <property type="match status" value="1"/>
</dbReference>
<evidence type="ECO:0000259" key="8">
    <source>
        <dbReference type="SMART" id="SM00645"/>
    </source>
</evidence>
<keyword evidence="2" id="KW-0645">Protease</keyword>
<dbReference type="GO" id="GO:0008234">
    <property type="term" value="F:cysteine-type peptidase activity"/>
    <property type="evidence" value="ECO:0007669"/>
    <property type="project" value="UniProtKB-KW"/>
</dbReference>
<accession>A0A814FN42</accession>
<dbReference type="InterPro" id="IPR000169">
    <property type="entry name" value="Pept_cys_AS"/>
</dbReference>
<dbReference type="FunFam" id="3.90.70.10:FF:000006">
    <property type="entry name" value="Cathepsin S"/>
    <property type="match status" value="1"/>
</dbReference>
<dbReference type="SMART" id="SM00645">
    <property type="entry name" value="Pept_C1"/>
    <property type="match status" value="1"/>
</dbReference>
<feature type="chain" id="PRO_5032546943" evidence="7">
    <location>
        <begin position="21"/>
        <end position="954"/>
    </location>
</feature>
<feature type="domain" description="Peptidase C1A papain C-terminal" evidence="8">
    <location>
        <begin position="138"/>
        <end position="359"/>
    </location>
</feature>
<dbReference type="SMART" id="SM00238">
    <property type="entry name" value="BIR"/>
    <property type="match status" value="3"/>
</dbReference>
<dbReference type="GO" id="GO:0006508">
    <property type="term" value="P:proteolysis"/>
    <property type="evidence" value="ECO:0007669"/>
    <property type="project" value="UniProtKB-KW"/>
</dbReference>
<comment type="caution">
    <text evidence="10">The sequence shown here is derived from an EMBL/GenBank/DDBJ whole genome shotgun (WGS) entry which is preliminary data.</text>
</comment>
<dbReference type="Pfam" id="PF00653">
    <property type="entry name" value="BIR"/>
    <property type="match status" value="3"/>
</dbReference>
<keyword evidence="7" id="KW-0732">Signal</keyword>
<dbReference type="PROSITE" id="PS00639">
    <property type="entry name" value="THIOL_PROTEASE_HIS"/>
    <property type="match status" value="1"/>
</dbReference>
<evidence type="ECO:0000313" key="10">
    <source>
        <dbReference type="EMBL" id="CAF0987891.1"/>
    </source>
</evidence>
<dbReference type="InterPro" id="IPR050784">
    <property type="entry name" value="IAP"/>
</dbReference>
<dbReference type="CDD" id="cd02248">
    <property type="entry name" value="Peptidase_C1A"/>
    <property type="match status" value="1"/>
</dbReference>
<evidence type="ECO:0000256" key="4">
    <source>
        <dbReference type="ARBA" id="ARBA00022807"/>
    </source>
</evidence>
<comment type="similarity">
    <text evidence="1">Belongs to the peptidase C1 family.</text>
</comment>
<dbReference type="PROSITE" id="PS00139">
    <property type="entry name" value="THIOL_PROTEASE_CYS"/>
    <property type="match status" value="1"/>
</dbReference>
<dbReference type="PRINTS" id="PR00705">
    <property type="entry name" value="PAPAIN"/>
</dbReference>
<feature type="domain" description="Cathepsin propeptide inhibitor" evidence="9">
    <location>
        <begin position="45"/>
        <end position="105"/>
    </location>
</feature>
<dbReference type="PROSITE" id="PS50143">
    <property type="entry name" value="BIR_REPEAT_2"/>
    <property type="match status" value="3"/>
</dbReference>
<evidence type="ECO:0000256" key="6">
    <source>
        <dbReference type="SAM" id="MobiDB-lite"/>
    </source>
</evidence>
<evidence type="ECO:0000256" key="3">
    <source>
        <dbReference type="ARBA" id="ARBA00022801"/>
    </source>
</evidence>
<evidence type="ECO:0000259" key="9">
    <source>
        <dbReference type="SMART" id="SM00848"/>
    </source>
</evidence>
<keyword evidence="4" id="KW-0788">Thiol protease</keyword>
<feature type="non-terminal residue" evidence="10">
    <location>
        <position position="1"/>
    </location>
</feature>
<dbReference type="InterPro" id="IPR000668">
    <property type="entry name" value="Peptidase_C1A_C"/>
</dbReference>
<dbReference type="InterPro" id="IPR038765">
    <property type="entry name" value="Papain-like_cys_pep_sf"/>
</dbReference>
<feature type="signal peptide" evidence="7">
    <location>
        <begin position="1"/>
        <end position="20"/>
    </location>
</feature>
<evidence type="ECO:0000256" key="5">
    <source>
        <dbReference type="ARBA" id="ARBA00023145"/>
    </source>
</evidence>
<evidence type="ECO:0000256" key="2">
    <source>
        <dbReference type="ARBA" id="ARBA00022670"/>
    </source>
</evidence>
<dbReference type="InterPro" id="IPR039417">
    <property type="entry name" value="Peptidase_C1A_papain-like"/>
</dbReference>
<dbReference type="Gene3D" id="3.90.70.10">
    <property type="entry name" value="Cysteine proteinases"/>
    <property type="match status" value="1"/>
</dbReference>
<dbReference type="SMART" id="SM00848">
    <property type="entry name" value="Inhibitor_I29"/>
    <property type="match status" value="1"/>
</dbReference>
<dbReference type="Gene3D" id="1.10.1170.10">
    <property type="entry name" value="Inhibitor Of Apoptosis Protein (2mihbC-IAP-1), Chain A"/>
    <property type="match status" value="3"/>
</dbReference>
<dbReference type="Pfam" id="PF00112">
    <property type="entry name" value="Peptidase_C1"/>
    <property type="match status" value="1"/>
</dbReference>
<dbReference type="CDD" id="cd00022">
    <property type="entry name" value="BIR"/>
    <property type="match status" value="3"/>
</dbReference>
<evidence type="ECO:0000313" key="11">
    <source>
        <dbReference type="Proteomes" id="UP000663864"/>
    </source>
</evidence>
<evidence type="ECO:0000256" key="7">
    <source>
        <dbReference type="SAM" id="SignalP"/>
    </source>
</evidence>
<dbReference type="InterPro" id="IPR013201">
    <property type="entry name" value="Prot_inhib_I29"/>
</dbReference>
<organism evidence="10 11">
    <name type="scientific">Rotaria sordida</name>
    <dbReference type="NCBI Taxonomy" id="392033"/>
    <lineage>
        <taxon>Eukaryota</taxon>
        <taxon>Metazoa</taxon>
        <taxon>Spiralia</taxon>
        <taxon>Gnathifera</taxon>
        <taxon>Rotifera</taxon>
        <taxon>Eurotatoria</taxon>
        <taxon>Bdelloidea</taxon>
        <taxon>Philodinida</taxon>
        <taxon>Philodinidae</taxon>
        <taxon>Rotaria</taxon>
    </lineage>
</organism>
<keyword evidence="3" id="KW-0378">Hydrolase</keyword>
<dbReference type="Proteomes" id="UP000663864">
    <property type="component" value="Unassembled WGS sequence"/>
</dbReference>
<keyword evidence="5" id="KW-0865">Zymogen</keyword>
<proteinExistence type="inferred from homology"/>
<name>A0A814FN42_9BILA</name>
<dbReference type="PANTHER" id="PTHR10044">
    <property type="entry name" value="INHIBITOR OF APOPTOSIS"/>
    <property type="match status" value="1"/>
</dbReference>
<reference evidence="10" key="1">
    <citation type="submission" date="2021-02" db="EMBL/GenBank/DDBJ databases">
        <authorList>
            <person name="Nowell W R."/>
        </authorList>
    </citation>
    <scope>NUCLEOTIDE SEQUENCE</scope>
</reference>